<protein>
    <submittedName>
        <fullName evidence="2">Uncharacterized protein</fullName>
    </submittedName>
</protein>
<feature type="compositionally biased region" description="Basic and acidic residues" evidence="1">
    <location>
        <begin position="218"/>
        <end position="227"/>
    </location>
</feature>
<name>A0AAJ0HG27_9PEZI</name>
<reference evidence="2" key="1">
    <citation type="journal article" date="2023" name="Mol. Phylogenet. Evol.">
        <title>Genome-scale phylogeny and comparative genomics of the fungal order Sordariales.</title>
        <authorList>
            <person name="Hensen N."/>
            <person name="Bonometti L."/>
            <person name="Westerberg I."/>
            <person name="Brannstrom I.O."/>
            <person name="Guillou S."/>
            <person name="Cros-Aarteil S."/>
            <person name="Calhoun S."/>
            <person name="Haridas S."/>
            <person name="Kuo A."/>
            <person name="Mondo S."/>
            <person name="Pangilinan J."/>
            <person name="Riley R."/>
            <person name="LaButti K."/>
            <person name="Andreopoulos B."/>
            <person name="Lipzen A."/>
            <person name="Chen C."/>
            <person name="Yan M."/>
            <person name="Daum C."/>
            <person name="Ng V."/>
            <person name="Clum A."/>
            <person name="Steindorff A."/>
            <person name="Ohm R.A."/>
            <person name="Martin F."/>
            <person name="Silar P."/>
            <person name="Natvig D.O."/>
            <person name="Lalanne C."/>
            <person name="Gautier V."/>
            <person name="Ament-Velasquez S.L."/>
            <person name="Kruys A."/>
            <person name="Hutchinson M.I."/>
            <person name="Powell A.J."/>
            <person name="Barry K."/>
            <person name="Miller A.N."/>
            <person name="Grigoriev I.V."/>
            <person name="Debuchy R."/>
            <person name="Gladieux P."/>
            <person name="Hiltunen Thoren M."/>
            <person name="Johannesson H."/>
        </authorList>
    </citation>
    <scope>NUCLEOTIDE SEQUENCE</scope>
    <source>
        <strain evidence="2">CBS 955.72</strain>
    </source>
</reference>
<proteinExistence type="predicted"/>
<sequence>MRRRSTRWPDYCGWVNALVTWRHRGLLCAYITVWIEIQRRQDPPLTAPRHVKFAPGPSRGGLRAIDPSSLQVARVRRSPIPSRHSVRGFIESSAGTSISCGRVGLSPLWISIFRVKQPPPLAVLYSVPIKPHIISRHWQPRSTGAKLELGHAQLALPRQIQRRPRPLPRLNGRGLSRLSLNCRHGGRLAQHQNGTVQHARALDELGERLEGKPPSPPSRDEDGPRNG</sequence>
<accession>A0AAJ0HG27</accession>
<evidence type="ECO:0000256" key="1">
    <source>
        <dbReference type="SAM" id="MobiDB-lite"/>
    </source>
</evidence>
<organism evidence="2 3">
    <name type="scientific">Lasiosphaeria hispida</name>
    <dbReference type="NCBI Taxonomy" id="260671"/>
    <lineage>
        <taxon>Eukaryota</taxon>
        <taxon>Fungi</taxon>
        <taxon>Dikarya</taxon>
        <taxon>Ascomycota</taxon>
        <taxon>Pezizomycotina</taxon>
        <taxon>Sordariomycetes</taxon>
        <taxon>Sordariomycetidae</taxon>
        <taxon>Sordariales</taxon>
        <taxon>Lasiosphaeriaceae</taxon>
        <taxon>Lasiosphaeria</taxon>
    </lineage>
</organism>
<comment type="caution">
    <text evidence="2">The sequence shown here is derived from an EMBL/GenBank/DDBJ whole genome shotgun (WGS) entry which is preliminary data.</text>
</comment>
<evidence type="ECO:0000313" key="2">
    <source>
        <dbReference type="EMBL" id="KAK3350179.1"/>
    </source>
</evidence>
<dbReference type="AlphaFoldDB" id="A0AAJ0HG27"/>
<reference evidence="2" key="2">
    <citation type="submission" date="2023-06" db="EMBL/GenBank/DDBJ databases">
        <authorList>
            <consortium name="Lawrence Berkeley National Laboratory"/>
            <person name="Haridas S."/>
            <person name="Hensen N."/>
            <person name="Bonometti L."/>
            <person name="Westerberg I."/>
            <person name="Brannstrom I.O."/>
            <person name="Guillou S."/>
            <person name="Cros-Aarteil S."/>
            <person name="Calhoun S."/>
            <person name="Kuo A."/>
            <person name="Mondo S."/>
            <person name="Pangilinan J."/>
            <person name="Riley R."/>
            <person name="Labutti K."/>
            <person name="Andreopoulos B."/>
            <person name="Lipzen A."/>
            <person name="Chen C."/>
            <person name="Yanf M."/>
            <person name="Daum C."/>
            <person name="Ng V."/>
            <person name="Clum A."/>
            <person name="Steindorff A."/>
            <person name="Ohm R."/>
            <person name="Martin F."/>
            <person name="Silar P."/>
            <person name="Natvig D."/>
            <person name="Lalanne C."/>
            <person name="Gautier V."/>
            <person name="Ament-Velasquez S.L."/>
            <person name="Kruys A."/>
            <person name="Hutchinson M.I."/>
            <person name="Powell A.J."/>
            <person name="Barry K."/>
            <person name="Miller A.N."/>
            <person name="Grigoriev I.V."/>
            <person name="Debuchy R."/>
            <person name="Gladieux P."/>
            <person name="Thoren M.H."/>
            <person name="Johannesson H."/>
        </authorList>
    </citation>
    <scope>NUCLEOTIDE SEQUENCE</scope>
    <source>
        <strain evidence="2">CBS 955.72</strain>
    </source>
</reference>
<feature type="region of interest" description="Disordered" evidence="1">
    <location>
        <begin position="204"/>
        <end position="227"/>
    </location>
</feature>
<gene>
    <name evidence="2" type="ORF">B0T25DRAFT_261666</name>
</gene>
<evidence type="ECO:0000313" key="3">
    <source>
        <dbReference type="Proteomes" id="UP001275084"/>
    </source>
</evidence>
<dbReference type="Proteomes" id="UP001275084">
    <property type="component" value="Unassembled WGS sequence"/>
</dbReference>
<dbReference type="EMBL" id="JAUIQD010000005">
    <property type="protein sequence ID" value="KAK3350179.1"/>
    <property type="molecule type" value="Genomic_DNA"/>
</dbReference>
<keyword evidence="3" id="KW-1185">Reference proteome</keyword>